<protein>
    <submittedName>
        <fullName evidence="1">Uncharacterized protein</fullName>
    </submittedName>
</protein>
<dbReference type="EMBL" id="GBRH01206385">
    <property type="protein sequence ID" value="JAD91510.1"/>
    <property type="molecule type" value="Transcribed_RNA"/>
</dbReference>
<name>A0A0A9E0Q6_ARUDO</name>
<accession>A0A0A9E0Q6</accession>
<dbReference type="AlphaFoldDB" id="A0A0A9E0Q6"/>
<reference evidence="1" key="2">
    <citation type="journal article" date="2015" name="Data Brief">
        <title>Shoot transcriptome of the giant reed, Arundo donax.</title>
        <authorList>
            <person name="Barrero R.A."/>
            <person name="Guerrero F.D."/>
            <person name="Moolhuijzen P."/>
            <person name="Goolsby J.A."/>
            <person name="Tidwell J."/>
            <person name="Bellgard S.E."/>
            <person name="Bellgard M.I."/>
        </authorList>
    </citation>
    <scope>NUCLEOTIDE SEQUENCE</scope>
    <source>
        <tissue evidence="1">Shoot tissue taken approximately 20 cm above the soil surface</tissue>
    </source>
</reference>
<reference evidence="1" key="1">
    <citation type="submission" date="2014-09" db="EMBL/GenBank/DDBJ databases">
        <authorList>
            <person name="Magalhaes I.L.F."/>
            <person name="Oliveira U."/>
            <person name="Santos F.R."/>
            <person name="Vidigal T.H.D.A."/>
            <person name="Brescovit A.D."/>
            <person name="Santos A.J."/>
        </authorList>
    </citation>
    <scope>NUCLEOTIDE SEQUENCE</scope>
    <source>
        <tissue evidence="1">Shoot tissue taken approximately 20 cm above the soil surface</tissue>
    </source>
</reference>
<sequence>MRMHNDIYVGDTSTIKCHGKRTVFFQIKNEQKLPLQFLLNICLRITTVFMHIILNATQAKIT</sequence>
<organism evidence="1">
    <name type="scientific">Arundo donax</name>
    <name type="common">Giant reed</name>
    <name type="synonym">Donax arundinaceus</name>
    <dbReference type="NCBI Taxonomy" id="35708"/>
    <lineage>
        <taxon>Eukaryota</taxon>
        <taxon>Viridiplantae</taxon>
        <taxon>Streptophyta</taxon>
        <taxon>Embryophyta</taxon>
        <taxon>Tracheophyta</taxon>
        <taxon>Spermatophyta</taxon>
        <taxon>Magnoliopsida</taxon>
        <taxon>Liliopsida</taxon>
        <taxon>Poales</taxon>
        <taxon>Poaceae</taxon>
        <taxon>PACMAD clade</taxon>
        <taxon>Arundinoideae</taxon>
        <taxon>Arundineae</taxon>
        <taxon>Arundo</taxon>
    </lineage>
</organism>
<evidence type="ECO:0000313" key="1">
    <source>
        <dbReference type="EMBL" id="JAD91510.1"/>
    </source>
</evidence>
<proteinExistence type="predicted"/>